<feature type="transmembrane region" description="Helical" evidence="2">
    <location>
        <begin position="24"/>
        <end position="44"/>
    </location>
</feature>
<feature type="coiled-coil region" evidence="1">
    <location>
        <begin position="128"/>
        <end position="206"/>
    </location>
</feature>
<keyword evidence="1" id="KW-0175">Coiled coil</keyword>
<name>A0A4V1Q6V5_ENTCL</name>
<dbReference type="AlphaFoldDB" id="A0A4V1Q6V5"/>
<sequence>MSDITKEPMEQVKQAFKDRISSPLWGYVFFSWLGFNWQNIARLFMSKKPVEERIVDITSQSWFIPHYIILPVVMGAILAALSPYLQEWLAAAHKRAEDKKNEKILAEELRLIDVDMLKKEKLTKLSKVAEHTEQSEKEKLERQNARNESRIALIKLRETALTKSTQNIEKLYTESQIKLNSVLDEIKQAEEKYKIKIEAINNAAEALNKIAELYYKYDNLNTHEDFVKFIKEIKSKNLFGSAFLDNRFNSMVEREVIFGALNGKGQDNTKN</sequence>
<feature type="transmembrane region" description="Helical" evidence="2">
    <location>
        <begin position="64"/>
        <end position="85"/>
    </location>
</feature>
<reference evidence="3 4" key="1">
    <citation type="submission" date="2018-06" db="EMBL/GenBank/DDBJ databases">
        <title>Carbapenemase-producing Enterobacteriaceae present in wastewater treatment plant effluent and nearby surface waters in the US.</title>
        <authorList>
            <person name="Mathys D.A."/>
            <person name="Mollenkopf D.F."/>
            <person name="Feicht S.M."/>
            <person name="Adams R.J."/>
            <person name="Albers A.L."/>
            <person name="Grooters S.V."/>
            <person name="Stuever D.M."/>
            <person name="Daniels J.B."/>
            <person name="Wittum T.E."/>
        </authorList>
    </citation>
    <scope>NUCLEOTIDE SEQUENCE [LARGE SCALE GENOMIC DNA]</scope>
    <source>
        <strain evidence="3 4">GEO_4_Eff_A</strain>
    </source>
</reference>
<keyword evidence="2" id="KW-0472">Membrane</keyword>
<evidence type="ECO:0000256" key="1">
    <source>
        <dbReference type="SAM" id="Coils"/>
    </source>
</evidence>
<accession>A0A4V1Q6V5</accession>
<evidence type="ECO:0000313" key="4">
    <source>
        <dbReference type="Proteomes" id="UP000290875"/>
    </source>
</evidence>
<gene>
    <name evidence="3" type="ORF">DM877_02000</name>
</gene>
<evidence type="ECO:0000256" key="2">
    <source>
        <dbReference type="SAM" id="Phobius"/>
    </source>
</evidence>
<dbReference type="Proteomes" id="UP000290875">
    <property type="component" value="Unassembled WGS sequence"/>
</dbReference>
<keyword evidence="2" id="KW-0812">Transmembrane</keyword>
<organism evidence="3 4">
    <name type="scientific">Enterobacter cloacae</name>
    <dbReference type="NCBI Taxonomy" id="550"/>
    <lineage>
        <taxon>Bacteria</taxon>
        <taxon>Pseudomonadati</taxon>
        <taxon>Pseudomonadota</taxon>
        <taxon>Gammaproteobacteria</taxon>
        <taxon>Enterobacterales</taxon>
        <taxon>Enterobacteriaceae</taxon>
        <taxon>Enterobacter</taxon>
        <taxon>Enterobacter cloacae complex</taxon>
    </lineage>
</organism>
<dbReference type="EMBL" id="QJSL01000002">
    <property type="protein sequence ID" value="RXW30408.1"/>
    <property type="molecule type" value="Genomic_DNA"/>
</dbReference>
<keyword evidence="2" id="KW-1133">Transmembrane helix</keyword>
<proteinExistence type="predicted"/>
<dbReference type="RefSeq" id="WP_117064596.1">
    <property type="nucleotide sequence ID" value="NZ_QJSL01000002.1"/>
</dbReference>
<protein>
    <submittedName>
        <fullName evidence="3">Uncharacterized protein</fullName>
    </submittedName>
</protein>
<comment type="caution">
    <text evidence="3">The sequence shown here is derived from an EMBL/GenBank/DDBJ whole genome shotgun (WGS) entry which is preliminary data.</text>
</comment>
<evidence type="ECO:0000313" key="3">
    <source>
        <dbReference type="EMBL" id="RXW30408.1"/>
    </source>
</evidence>